<comment type="subcellular location">
    <subcellularLocation>
        <location evidence="1">Membrane</location>
        <topology evidence="1">Multi-pass membrane protein</topology>
    </subcellularLocation>
</comment>
<dbReference type="SUPFAM" id="SSF103473">
    <property type="entry name" value="MFS general substrate transporter"/>
    <property type="match status" value="1"/>
</dbReference>
<feature type="transmembrane region" description="Helical" evidence="4">
    <location>
        <begin position="759"/>
        <end position="782"/>
    </location>
</feature>
<feature type="compositionally biased region" description="Basic residues" evidence="3">
    <location>
        <begin position="1"/>
        <end position="13"/>
    </location>
</feature>
<keyword evidence="4" id="KW-1133">Transmembrane helix</keyword>
<feature type="transmembrane region" description="Helical" evidence="4">
    <location>
        <begin position="351"/>
        <end position="373"/>
    </location>
</feature>
<feature type="transmembrane region" description="Helical" evidence="4">
    <location>
        <begin position="244"/>
        <end position="265"/>
    </location>
</feature>
<feature type="region of interest" description="Disordered" evidence="3">
    <location>
        <begin position="113"/>
        <end position="132"/>
    </location>
</feature>
<feature type="region of interest" description="Disordered" evidence="3">
    <location>
        <begin position="163"/>
        <end position="213"/>
    </location>
</feature>
<feature type="transmembrane region" description="Helical" evidence="4">
    <location>
        <begin position="526"/>
        <end position="544"/>
    </location>
</feature>
<keyword evidence="4" id="KW-0472">Membrane</keyword>
<accession>M9MEH1</accession>
<gene>
    <name evidence="5" type="ORF">PANT_9c00132</name>
</gene>
<organism evidence="5 6">
    <name type="scientific">Pseudozyma antarctica (strain T-34)</name>
    <name type="common">Yeast</name>
    <name type="synonym">Candida antarctica</name>
    <dbReference type="NCBI Taxonomy" id="1151754"/>
    <lineage>
        <taxon>Eukaryota</taxon>
        <taxon>Fungi</taxon>
        <taxon>Dikarya</taxon>
        <taxon>Basidiomycota</taxon>
        <taxon>Ustilaginomycotina</taxon>
        <taxon>Ustilaginomycetes</taxon>
        <taxon>Ustilaginales</taxon>
        <taxon>Ustilaginaceae</taxon>
        <taxon>Moesziomyces</taxon>
    </lineage>
</organism>
<dbReference type="Proteomes" id="UP000011976">
    <property type="component" value="Unassembled WGS sequence"/>
</dbReference>
<reference evidence="6" key="1">
    <citation type="journal article" date="2013" name="Genome Announc.">
        <title>Genome sequence of the basidiomycetous yeast Pseudozyma antarctica T-34, a producer of the glycolipid biosurfactants mannosylerythritol lipids.</title>
        <authorList>
            <person name="Morita T."/>
            <person name="Koike H."/>
            <person name="Koyama Y."/>
            <person name="Hagiwara H."/>
            <person name="Ito E."/>
            <person name="Fukuoka T."/>
            <person name="Imura T."/>
            <person name="Machida M."/>
            <person name="Kitamoto D."/>
        </authorList>
    </citation>
    <scope>NUCLEOTIDE SEQUENCE [LARGE SCALE GENOMIC DNA]</scope>
    <source>
        <strain evidence="6">T-34</strain>
    </source>
</reference>
<feature type="compositionally biased region" description="Low complexity" evidence="3">
    <location>
        <begin position="172"/>
        <end position="182"/>
    </location>
</feature>
<feature type="transmembrane region" description="Helical" evidence="4">
    <location>
        <begin position="310"/>
        <end position="331"/>
    </location>
</feature>
<evidence type="ECO:0008006" key="7">
    <source>
        <dbReference type="Google" id="ProtNLM"/>
    </source>
</evidence>
<dbReference type="EMBL" id="DF196775">
    <property type="protein sequence ID" value="GAC73457.1"/>
    <property type="molecule type" value="Genomic_DNA"/>
</dbReference>
<feature type="compositionally biased region" description="Polar residues" evidence="3">
    <location>
        <begin position="81"/>
        <end position="92"/>
    </location>
</feature>
<comment type="similarity">
    <text evidence="2">Belongs to the major facilitator superfamily. Monocarboxylate porter (TC 2.A.1.13) family.</text>
</comment>
<proteinExistence type="inferred from homology"/>
<dbReference type="InterPro" id="IPR036259">
    <property type="entry name" value="MFS_trans_sf"/>
</dbReference>
<feature type="transmembrane region" description="Helical" evidence="4">
    <location>
        <begin position="498"/>
        <end position="519"/>
    </location>
</feature>
<dbReference type="Gene3D" id="1.20.1250.20">
    <property type="entry name" value="MFS general substrate transporter like domains"/>
    <property type="match status" value="2"/>
</dbReference>
<dbReference type="PANTHER" id="PTHR11360">
    <property type="entry name" value="MONOCARBOXYLATE TRANSPORTER"/>
    <property type="match status" value="1"/>
</dbReference>
<feature type="transmembrane region" description="Helical" evidence="4">
    <location>
        <begin position="692"/>
        <end position="715"/>
    </location>
</feature>
<evidence type="ECO:0000313" key="6">
    <source>
        <dbReference type="Proteomes" id="UP000011976"/>
    </source>
</evidence>
<evidence type="ECO:0000256" key="3">
    <source>
        <dbReference type="SAM" id="MobiDB-lite"/>
    </source>
</evidence>
<dbReference type="InterPro" id="IPR011701">
    <property type="entry name" value="MFS"/>
</dbReference>
<feature type="transmembrane region" description="Helical" evidence="4">
    <location>
        <begin position="727"/>
        <end position="747"/>
    </location>
</feature>
<sequence length="927" mass="97308">MRPAQHPRLRVGGRKGQANGKTAKHRRMPVVCQSEVLGFFGNVATQRLSGTSRAGPVAEKLGTTSRILDPPKALPAGSEDPSPQTGIATSAGVTPPTEPGAIVTSEETAIQCHASASQSSLGRSDHTGSERTCQTSFGATLTALSSSSYLLGVLPLWKGNMSPSHNSSLTDPVAAPQQVAQRRPQKSNADTITAESPAPLANQLDKPPSTTAASVHDGLETMQMLEAGDDEEIEVEGGWQGWRVVMCASVYFFFTLGLVYSFGIIQETLVSAGACDAATLGWISSLTIIPMPVFSIPFTKAVSRLGNRVVGAAGAISVSVGYACLSFSWSPTAHPKHAPGVGVEQALELNMARMIVFALMVGIGYGMVFFSTSQIAVGYFKSKRGLVIGIVYSASGFGGACCAMLLRVMANRVGLAWAVRILGLGAGAAMLPLTWWLVPHHAERSKRCVEAFRPSLFLDSRFNLLLIATALGTFPLFVPPFLLPTYATSAGLSPNTGAWLVAGYSLASAVGRVAFGMVADTRVGPVTSLMLALVLASTSILAVWTVSSNLATLALAMALNGGSSGALLSLQPPVNAAIFGVHQTALTMSMMMCSRAFGSLLGGPLAGYLLDAFGGPRAGTNAYRPALLVMGAGSPHRSSSQRHILDNISFLLTTNTDGKGIFNMARHGSRRGGSGKEFCCCYLPLVNVGAYLLVLETALVALAVGICALAPPSIVAGQGVIPSWSKGLVAALGFITLVWQILGLVSVARQMPTLYRTYIRINTVLTLAIIAATVAFLVTAAVQHNKAVSTCVTTYGVMPSSSASSSSTLQVSGLAETDAFSQAGRDICNIFVWAQTGVMAGLIVLMGLTQLYMLAAQKAYGNNQRAAFRDSKANYQDIPMNPRDSAVWEPHPADPYAGQGGYRRDYDHDAYDSYATTPGGKHAHTPY</sequence>
<dbReference type="AlphaFoldDB" id="M9MEH1"/>
<dbReference type="PANTHER" id="PTHR11360:SF234">
    <property type="entry name" value="MFS-TYPE TRANSPORTER DBAD-RELATED"/>
    <property type="match status" value="1"/>
</dbReference>
<evidence type="ECO:0000256" key="4">
    <source>
        <dbReference type="SAM" id="Phobius"/>
    </source>
</evidence>
<dbReference type="Pfam" id="PF07690">
    <property type="entry name" value="MFS_1"/>
    <property type="match status" value="1"/>
</dbReference>
<feature type="region of interest" description="Disordered" evidence="3">
    <location>
        <begin position="1"/>
        <end position="26"/>
    </location>
</feature>
<name>M9MEH1_PSEA3</name>
<evidence type="ECO:0000256" key="1">
    <source>
        <dbReference type="ARBA" id="ARBA00004141"/>
    </source>
</evidence>
<dbReference type="InterPro" id="IPR050327">
    <property type="entry name" value="Proton-linked_MCT"/>
</dbReference>
<protein>
    <recommendedName>
        <fullName evidence="7">Monocarboxylate transporter</fullName>
    </recommendedName>
</protein>
<feature type="transmembrane region" description="Helical" evidence="4">
    <location>
        <begin position="277"/>
        <end position="298"/>
    </location>
</feature>
<evidence type="ECO:0000313" key="5">
    <source>
        <dbReference type="EMBL" id="GAC73457.1"/>
    </source>
</evidence>
<feature type="transmembrane region" description="Helical" evidence="4">
    <location>
        <begin position="462"/>
        <end position="478"/>
    </location>
</feature>
<keyword evidence="4" id="KW-0812">Transmembrane</keyword>
<feature type="region of interest" description="Disordered" evidence="3">
    <location>
        <begin position="881"/>
        <end position="902"/>
    </location>
</feature>
<dbReference type="GO" id="GO:0016020">
    <property type="term" value="C:membrane"/>
    <property type="evidence" value="ECO:0007669"/>
    <property type="project" value="UniProtKB-SubCell"/>
</dbReference>
<feature type="transmembrane region" description="Helical" evidence="4">
    <location>
        <begin position="385"/>
        <end position="409"/>
    </location>
</feature>
<feature type="transmembrane region" description="Helical" evidence="4">
    <location>
        <begin position="415"/>
        <end position="438"/>
    </location>
</feature>
<dbReference type="OrthoDB" id="2213137at2759"/>
<evidence type="ECO:0000256" key="2">
    <source>
        <dbReference type="ARBA" id="ARBA00006727"/>
    </source>
</evidence>
<feature type="region of interest" description="Disordered" evidence="3">
    <location>
        <begin position="49"/>
        <end position="100"/>
    </location>
</feature>
<dbReference type="GO" id="GO:0022857">
    <property type="term" value="F:transmembrane transporter activity"/>
    <property type="evidence" value="ECO:0007669"/>
    <property type="project" value="InterPro"/>
</dbReference>
<feature type="transmembrane region" description="Helical" evidence="4">
    <location>
        <begin position="830"/>
        <end position="855"/>
    </location>
</feature>